<feature type="transmembrane region" description="Helical" evidence="1">
    <location>
        <begin position="29"/>
        <end position="48"/>
    </location>
</feature>
<evidence type="ECO:0000313" key="2">
    <source>
        <dbReference type="EMBL" id="KPL82571.1"/>
    </source>
</evidence>
<name>A0A0P6YBQ4_9CHLR</name>
<organism evidence="2 3">
    <name type="scientific">Thermanaerothrix daxensis</name>
    <dbReference type="NCBI Taxonomy" id="869279"/>
    <lineage>
        <taxon>Bacteria</taxon>
        <taxon>Bacillati</taxon>
        <taxon>Chloroflexota</taxon>
        <taxon>Anaerolineae</taxon>
        <taxon>Anaerolineales</taxon>
        <taxon>Anaerolineaceae</taxon>
        <taxon>Thermanaerothrix</taxon>
    </lineage>
</organism>
<keyword evidence="1" id="KW-1133">Transmembrane helix</keyword>
<evidence type="ECO:0000256" key="1">
    <source>
        <dbReference type="SAM" id="Phobius"/>
    </source>
</evidence>
<keyword evidence="3" id="KW-1185">Reference proteome</keyword>
<dbReference type="OrthoDB" id="9994586at2"/>
<reference evidence="2 3" key="1">
    <citation type="submission" date="2015-07" db="EMBL/GenBank/DDBJ databases">
        <title>Whole genome sequence of Thermanaerothrix daxensis DSM 23592.</title>
        <authorList>
            <person name="Hemp J."/>
            <person name="Ward L.M."/>
            <person name="Pace L.A."/>
            <person name="Fischer W.W."/>
        </authorList>
    </citation>
    <scope>NUCLEOTIDE SEQUENCE [LARGE SCALE GENOMIC DNA]</scope>
    <source>
        <strain evidence="2 3">GNS-1</strain>
    </source>
</reference>
<dbReference type="Proteomes" id="UP000050544">
    <property type="component" value="Unassembled WGS sequence"/>
</dbReference>
<protein>
    <submittedName>
        <fullName evidence="2">Uncharacterized protein</fullName>
    </submittedName>
</protein>
<accession>A0A0P6YBQ4</accession>
<keyword evidence="1" id="KW-0472">Membrane</keyword>
<keyword evidence="1" id="KW-0812">Transmembrane</keyword>
<dbReference type="RefSeq" id="WP_054522083.1">
    <property type="nucleotide sequence ID" value="NZ_LGKO01000005.1"/>
</dbReference>
<evidence type="ECO:0000313" key="3">
    <source>
        <dbReference type="Proteomes" id="UP000050544"/>
    </source>
</evidence>
<gene>
    <name evidence="2" type="ORF">SE15_10640</name>
</gene>
<dbReference type="EMBL" id="LGKO01000005">
    <property type="protein sequence ID" value="KPL82571.1"/>
    <property type="molecule type" value="Genomic_DNA"/>
</dbReference>
<dbReference type="AlphaFoldDB" id="A0A0P6YBQ4"/>
<feature type="transmembrane region" description="Helical" evidence="1">
    <location>
        <begin position="6"/>
        <end position="22"/>
    </location>
</feature>
<feature type="transmembrane region" description="Helical" evidence="1">
    <location>
        <begin position="54"/>
        <end position="73"/>
    </location>
</feature>
<sequence>MYYIVVALWAIACLACYGLRRLQRRALTISCLAVPLGGLLISLLLMNLNIRPTAYILIAVTVYLFLIVLSATLTQRPKATS</sequence>
<comment type="caution">
    <text evidence="2">The sequence shown here is derived from an EMBL/GenBank/DDBJ whole genome shotgun (WGS) entry which is preliminary data.</text>
</comment>
<proteinExistence type="predicted"/>